<dbReference type="RefSeq" id="WP_125688996.1">
    <property type="nucleotide sequence ID" value="NZ_JBHSSI010000032.1"/>
</dbReference>
<dbReference type="PANTHER" id="PTHR34473:SF2">
    <property type="entry name" value="UPF0699 TRANSMEMBRANE PROTEIN YDBT"/>
    <property type="match status" value="1"/>
</dbReference>
<feature type="domain" description="YdbS-like PH" evidence="2">
    <location>
        <begin position="61"/>
        <end position="139"/>
    </location>
</feature>
<reference evidence="4" key="1">
    <citation type="journal article" date="2019" name="Int. J. Syst. Evol. Microbiol.">
        <title>The Global Catalogue of Microorganisms (GCM) 10K type strain sequencing project: providing services to taxonomists for standard genome sequencing and annotation.</title>
        <authorList>
            <consortium name="The Broad Institute Genomics Platform"/>
            <consortium name="The Broad Institute Genome Sequencing Center for Infectious Disease"/>
            <person name="Wu L."/>
            <person name="Ma J."/>
        </authorList>
    </citation>
    <scope>NUCLEOTIDE SEQUENCE [LARGE SCALE GENOMIC DNA]</scope>
    <source>
        <strain evidence="4">CCM 8908</strain>
    </source>
</reference>
<dbReference type="EMBL" id="JBHSSI010000032">
    <property type="protein sequence ID" value="MFC6260474.1"/>
    <property type="molecule type" value="Genomic_DNA"/>
</dbReference>
<feature type="transmembrane region" description="Helical" evidence="1">
    <location>
        <begin position="388"/>
        <end position="405"/>
    </location>
</feature>
<dbReference type="InterPro" id="IPR014529">
    <property type="entry name" value="UCP026631"/>
</dbReference>
<feature type="transmembrane region" description="Helical" evidence="1">
    <location>
        <begin position="363"/>
        <end position="382"/>
    </location>
</feature>
<evidence type="ECO:0000256" key="1">
    <source>
        <dbReference type="SAM" id="Phobius"/>
    </source>
</evidence>
<dbReference type="PIRSF" id="PIRSF026631">
    <property type="entry name" value="UCP026631"/>
    <property type="match status" value="1"/>
</dbReference>
<name>A0ABW1TFS0_9LACO</name>
<feature type="transmembrane region" description="Helical" evidence="1">
    <location>
        <begin position="186"/>
        <end position="207"/>
    </location>
</feature>
<accession>A0ABW1TFS0</accession>
<keyword evidence="4" id="KW-1185">Reference proteome</keyword>
<gene>
    <name evidence="3" type="ORF">ACFP1C_05880</name>
</gene>
<sequence length="491" mass="55892">MTTPKRTHPLGLFQHIAKSLKDYWFLFILLLSQWHHINSIWFWGTLVLILMAFLIWPTLKWLTLSYAVTPDAVIIHSGIFVRHHEHIPYSRIQTVQRKQWFYLRPFKLEEVLIETASHDDSAPEARLAAVPTDVADTIEHYRHMAPTTVTTDVASAASPSTTDAGVPTATPVLAHYQINSADLVKFGLTSLIFIPFLLVLLGLYNKIPKSFTKIPKSFTNSLINDASHMALTLLIGGVILIIVIAWLGAFLWTLTRYYHFELDREPDQLKAAKGLFQRNTITAPIARIQAVRIKQNLLRQWLHLQTVQVLIASKAASDDDDNDLVIMPVIANQAVYTTMTPFVDWLPQRAPDLTALRVPHNWYLMRNAILFVALPAIGIAWLWPHLSWISILLVIIAVLQGRFAGRNTAGALISPNLLALQTGHFWTREVYYVPADKIQSMRFQQSVWMKKTQLAHLTVNVRHGNHNQAIALRYVPVVAAQTLYDWYLHRA</sequence>
<dbReference type="PANTHER" id="PTHR34473">
    <property type="entry name" value="UPF0699 TRANSMEMBRANE PROTEIN YDBS"/>
    <property type="match status" value="1"/>
</dbReference>
<feature type="transmembrane region" description="Helical" evidence="1">
    <location>
        <begin position="227"/>
        <end position="254"/>
    </location>
</feature>
<organism evidence="3 4">
    <name type="scientific">Levilactobacillus fujinensis</name>
    <dbReference type="NCBI Taxonomy" id="2486024"/>
    <lineage>
        <taxon>Bacteria</taxon>
        <taxon>Bacillati</taxon>
        <taxon>Bacillota</taxon>
        <taxon>Bacilli</taxon>
        <taxon>Lactobacillales</taxon>
        <taxon>Lactobacillaceae</taxon>
        <taxon>Levilactobacillus</taxon>
    </lineage>
</organism>
<comment type="caution">
    <text evidence="3">The sequence shown here is derived from an EMBL/GenBank/DDBJ whole genome shotgun (WGS) entry which is preliminary data.</text>
</comment>
<dbReference type="Pfam" id="PF03703">
    <property type="entry name" value="bPH_2"/>
    <property type="match status" value="3"/>
</dbReference>
<evidence type="ECO:0000313" key="3">
    <source>
        <dbReference type="EMBL" id="MFC6260474.1"/>
    </source>
</evidence>
<keyword evidence="1" id="KW-0472">Membrane</keyword>
<feature type="domain" description="YdbS-like PH" evidence="2">
    <location>
        <begin position="257"/>
        <end position="315"/>
    </location>
</feature>
<proteinExistence type="predicted"/>
<feature type="transmembrane region" description="Helical" evidence="1">
    <location>
        <begin position="40"/>
        <end position="59"/>
    </location>
</feature>
<evidence type="ECO:0000259" key="2">
    <source>
        <dbReference type="Pfam" id="PF03703"/>
    </source>
</evidence>
<feature type="domain" description="YdbS-like PH" evidence="2">
    <location>
        <begin position="419"/>
        <end position="487"/>
    </location>
</feature>
<protein>
    <submittedName>
        <fullName evidence="3">PH domain-containing protein</fullName>
    </submittedName>
</protein>
<dbReference type="InterPro" id="IPR005182">
    <property type="entry name" value="YdbS-like_PH"/>
</dbReference>
<keyword evidence="1" id="KW-1133">Transmembrane helix</keyword>
<keyword evidence="1" id="KW-0812">Transmembrane</keyword>
<dbReference type="Proteomes" id="UP001596283">
    <property type="component" value="Unassembled WGS sequence"/>
</dbReference>
<evidence type="ECO:0000313" key="4">
    <source>
        <dbReference type="Proteomes" id="UP001596283"/>
    </source>
</evidence>